<name>A0ABN6IUY7_9CLOT</name>
<dbReference type="InterPro" id="IPR012296">
    <property type="entry name" value="Nuclease_put_TT1808"/>
</dbReference>
<dbReference type="PANTHER" id="PTHR34107">
    <property type="entry name" value="SLL0198 PROTEIN-RELATED"/>
    <property type="match status" value="1"/>
</dbReference>
<feature type="domain" description="Putative restriction endonuclease" evidence="1">
    <location>
        <begin position="12"/>
        <end position="171"/>
    </location>
</feature>
<dbReference type="SUPFAM" id="SSF52980">
    <property type="entry name" value="Restriction endonuclease-like"/>
    <property type="match status" value="1"/>
</dbReference>
<evidence type="ECO:0000313" key="2">
    <source>
        <dbReference type="EMBL" id="BCZ45198.1"/>
    </source>
</evidence>
<keyword evidence="3" id="KW-1185">Reference proteome</keyword>
<protein>
    <recommendedName>
        <fullName evidence="1">Putative restriction endonuclease domain-containing protein</fullName>
    </recommendedName>
</protein>
<dbReference type="EMBL" id="AP024849">
    <property type="protein sequence ID" value="BCZ45198.1"/>
    <property type="molecule type" value="Genomic_DNA"/>
</dbReference>
<reference evidence="3" key="1">
    <citation type="submission" date="2021-07" db="EMBL/GenBank/DDBJ databases">
        <title>Complete genome sequencing of a Clostridium isolate.</title>
        <authorList>
            <person name="Ueki A."/>
            <person name="Tonouchi A."/>
        </authorList>
    </citation>
    <scope>NUCLEOTIDE SEQUENCE [LARGE SCALE GENOMIC DNA]</scope>
    <source>
        <strain evidence="3">C5S11</strain>
    </source>
</reference>
<accession>A0ABN6IUY7</accession>
<dbReference type="RefSeq" id="WP_224036817.1">
    <property type="nucleotide sequence ID" value="NZ_AP024849.1"/>
</dbReference>
<dbReference type="PANTHER" id="PTHR34107:SF4">
    <property type="entry name" value="SLL1222 PROTEIN"/>
    <property type="match status" value="1"/>
</dbReference>
<organism evidence="2 3">
    <name type="scientific">Clostridium gelidum</name>
    <dbReference type="NCBI Taxonomy" id="704125"/>
    <lineage>
        <taxon>Bacteria</taxon>
        <taxon>Bacillati</taxon>
        <taxon>Bacillota</taxon>
        <taxon>Clostridia</taxon>
        <taxon>Eubacteriales</taxon>
        <taxon>Clostridiaceae</taxon>
        <taxon>Clostridium</taxon>
    </lineage>
</organism>
<dbReference type="InterPro" id="IPR011335">
    <property type="entry name" value="Restrct_endonuc-II-like"/>
</dbReference>
<evidence type="ECO:0000259" key="1">
    <source>
        <dbReference type="Pfam" id="PF05685"/>
    </source>
</evidence>
<sequence length="191" mass="22503">MELNAGNMHELKEEWIDNIKYMTSRPRYNHIELQGELYFQIRTYFKKKCSVANEGALFLTKDNPIDIKEDKNKLNELIKSKKAEVAPDVAVYCDKNQIFYRGYIGIPQLVIEVLSPSNSDDDTIAKKNLYEEYGVPEYWIISPMSKKVWIYSLVDARYELKHNCSLNDRFKSIRFDELEIDLSDVELIEEE</sequence>
<dbReference type="CDD" id="cd06260">
    <property type="entry name" value="DUF820-like"/>
    <property type="match status" value="1"/>
</dbReference>
<evidence type="ECO:0000313" key="3">
    <source>
        <dbReference type="Proteomes" id="UP000824633"/>
    </source>
</evidence>
<proteinExistence type="predicted"/>
<dbReference type="Gene3D" id="3.90.1570.10">
    <property type="entry name" value="tt1808, chain A"/>
    <property type="match status" value="1"/>
</dbReference>
<dbReference type="Pfam" id="PF05685">
    <property type="entry name" value="Uma2"/>
    <property type="match status" value="1"/>
</dbReference>
<gene>
    <name evidence="2" type="ORF">psyc5s11_12650</name>
</gene>
<dbReference type="Proteomes" id="UP000824633">
    <property type="component" value="Chromosome"/>
</dbReference>
<dbReference type="InterPro" id="IPR008538">
    <property type="entry name" value="Uma2"/>
</dbReference>